<dbReference type="OMA" id="WLIVCDD"/>
<dbReference type="InterPro" id="IPR001810">
    <property type="entry name" value="F-box_dom"/>
</dbReference>
<proteinExistence type="predicted"/>
<keyword evidence="3" id="KW-1185">Reference proteome</keyword>
<dbReference type="Pfam" id="PF03478">
    <property type="entry name" value="Beta-prop_KIB1-4"/>
    <property type="match status" value="1"/>
</dbReference>
<sequence>MEPDWASLPKHVLDSVLEKLVSLSDYLRFSIVCKSWYYVAKDNQIQRAKMTAPMLLICANKRHSWNLYSIVDDKVFDLQLSVPNKRYCGSSFGWLIAVEKNFAITLINPFLRVKGRRKNENSIIRLPSMRLPPSNSERRRWSRRYHHYVFKATMSADPITDAEDCIVVVIYREFCQMAFIRLGKATTWTYIDTGVDRLGTLILEVTNVKDKFYAVDQKFRLLSFGVTAESNPNVEVVACMTRRPALSKRYLVYSIEKELLMVIRYVAYDGGKRSTVGFLVFELNFDKREWVAKDNLGDDVALFVGDSASVTVPASKSGCLSNCIYFVHDNDRNGYDIGRRYHLDLGVYNVESKSISQPYTSHAKSLVEMTDYEPVWVKPTLNL</sequence>
<dbReference type="PANTHER" id="PTHR44259">
    <property type="entry name" value="OS07G0183000 PROTEIN-RELATED"/>
    <property type="match status" value="1"/>
</dbReference>
<dbReference type="InterPro" id="IPR005174">
    <property type="entry name" value="KIB1-4_b-propeller"/>
</dbReference>
<dbReference type="EMBL" id="PDCK01000044">
    <property type="protein sequence ID" value="PRQ26170.1"/>
    <property type="molecule type" value="Genomic_DNA"/>
</dbReference>
<evidence type="ECO:0000313" key="2">
    <source>
        <dbReference type="EMBL" id="PRQ26170.1"/>
    </source>
</evidence>
<accession>A0A2P6PW63</accession>
<comment type="caution">
    <text evidence="2">The sequence shown here is derived from an EMBL/GenBank/DDBJ whole genome shotgun (WGS) entry which is preliminary data.</text>
</comment>
<dbReference type="Gene3D" id="1.20.1280.50">
    <property type="match status" value="1"/>
</dbReference>
<dbReference type="STRING" id="74649.A0A2P6PW63"/>
<name>A0A2P6PW63_ROSCH</name>
<dbReference type="SMART" id="SM00256">
    <property type="entry name" value="FBOX"/>
    <property type="match status" value="1"/>
</dbReference>
<dbReference type="InterPro" id="IPR036047">
    <property type="entry name" value="F-box-like_dom_sf"/>
</dbReference>
<gene>
    <name evidence="2" type="ORF">RchiOBHm_Chr6g0291671</name>
</gene>
<dbReference type="AlphaFoldDB" id="A0A2P6PW63"/>
<dbReference type="Pfam" id="PF12937">
    <property type="entry name" value="F-box-like"/>
    <property type="match status" value="1"/>
</dbReference>
<dbReference type="SUPFAM" id="SSF81383">
    <property type="entry name" value="F-box domain"/>
    <property type="match status" value="1"/>
</dbReference>
<protein>
    <submittedName>
        <fullName evidence="2">Putative F-box domain-containing protein</fullName>
    </submittedName>
</protein>
<dbReference type="OrthoDB" id="1855887at2759"/>
<organism evidence="2 3">
    <name type="scientific">Rosa chinensis</name>
    <name type="common">China rose</name>
    <dbReference type="NCBI Taxonomy" id="74649"/>
    <lineage>
        <taxon>Eukaryota</taxon>
        <taxon>Viridiplantae</taxon>
        <taxon>Streptophyta</taxon>
        <taxon>Embryophyta</taxon>
        <taxon>Tracheophyta</taxon>
        <taxon>Spermatophyta</taxon>
        <taxon>Magnoliopsida</taxon>
        <taxon>eudicotyledons</taxon>
        <taxon>Gunneridae</taxon>
        <taxon>Pentapetalae</taxon>
        <taxon>rosids</taxon>
        <taxon>fabids</taxon>
        <taxon>Rosales</taxon>
        <taxon>Rosaceae</taxon>
        <taxon>Rosoideae</taxon>
        <taxon>Rosoideae incertae sedis</taxon>
        <taxon>Rosa</taxon>
    </lineage>
</organism>
<dbReference type="Gramene" id="PRQ26170">
    <property type="protein sequence ID" value="PRQ26170"/>
    <property type="gene ID" value="RchiOBHm_Chr6g0291671"/>
</dbReference>
<feature type="domain" description="F-box" evidence="1">
    <location>
        <begin position="8"/>
        <end position="49"/>
    </location>
</feature>
<reference evidence="2 3" key="1">
    <citation type="journal article" date="2018" name="Nat. Genet.">
        <title>The Rosa genome provides new insights in the design of modern roses.</title>
        <authorList>
            <person name="Bendahmane M."/>
        </authorList>
    </citation>
    <scope>NUCLEOTIDE SEQUENCE [LARGE SCALE GENOMIC DNA]</scope>
    <source>
        <strain evidence="3">cv. Old Blush</strain>
    </source>
</reference>
<dbReference type="PANTHER" id="PTHR44259:SF107">
    <property type="entry name" value="F-BOX PROTEIN SKIP23-LIKE"/>
    <property type="match status" value="1"/>
</dbReference>
<evidence type="ECO:0000313" key="3">
    <source>
        <dbReference type="Proteomes" id="UP000238479"/>
    </source>
</evidence>
<evidence type="ECO:0000259" key="1">
    <source>
        <dbReference type="SMART" id="SM00256"/>
    </source>
</evidence>
<dbReference type="InterPro" id="IPR050942">
    <property type="entry name" value="F-box_BR-signaling"/>
</dbReference>
<dbReference type="Proteomes" id="UP000238479">
    <property type="component" value="Chromosome 6"/>
</dbReference>